<keyword evidence="1" id="KW-0472">Membrane</keyword>
<keyword evidence="1" id="KW-1133">Transmembrane helix</keyword>
<sequence>MPGMDEFLPRLRELQVANETSEWPLRLFHATAILLRRSRFLRYDHTQQDLSLLLWADCVEKLVVFGPLMLVITLISFGWS</sequence>
<dbReference type="STRING" id="696762.PFRI_07010"/>
<keyword evidence="3" id="KW-1185">Reference proteome</keyword>
<organism evidence="2 3">
    <name type="scientific">Planktotalea frisia</name>
    <dbReference type="NCBI Taxonomy" id="696762"/>
    <lineage>
        <taxon>Bacteria</taxon>
        <taxon>Pseudomonadati</taxon>
        <taxon>Pseudomonadota</taxon>
        <taxon>Alphaproteobacteria</taxon>
        <taxon>Rhodobacterales</taxon>
        <taxon>Paracoccaceae</taxon>
        <taxon>Planktotalea</taxon>
    </lineage>
</organism>
<name>A0A1L9P0N3_9RHOB</name>
<evidence type="ECO:0000256" key="1">
    <source>
        <dbReference type="SAM" id="Phobius"/>
    </source>
</evidence>
<dbReference type="Proteomes" id="UP000184514">
    <property type="component" value="Unassembled WGS sequence"/>
</dbReference>
<protein>
    <submittedName>
        <fullName evidence="2">Uncharacterized protein</fullName>
    </submittedName>
</protein>
<comment type="caution">
    <text evidence="2">The sequence shown here is derived from an EMBL/GenBank/DDBJ whole genome shotgun (WGS) entry which is preliminary data.</text>
</comment>
<dbReference type="EMBL" id="MLCB01000061">
    <property type="protein sequence ID" value="OJI95066.1"/>
    <property type="molecule type" value="Genomic_DNA"/>
</dbReference>
<feature type="transmembrane region" description="Helical" evidence="1">
    <location>
        <begin position="62"/>
        <end position="79"/>
    </location>
</feature>
<proteinExistence type="predicted"/>
<keyword evidence="1" id="KW-0812">Transmembrane</keyword>
<evidence type="ECO:0000313" key="2">
    <source>
        <dbReference type="EMBL" id="OJI95066.1"/>
    </source>
</evidence>
<gene>
    <name evidence="2" type="ORF">PFRI_07010</name>
</gene>
<accession>A0A1L9P0N3</accession>
<dbReference type="AlphaFoldDB" id="A0A1L9P0N3"/>
<evidence type="ECO:0000313" key="3">
    <source>
        <dbReference type="Proteomes" id="UP000184514"/>
    </source>
</evidence>
<reference evidence="2 3" key="1">
    <citation type="submission" date="2016-10" db="EMBL/GenBank/DDBJ databases">
        <title>Genome sequence of Planktotalea frisia SH6-1.</title>
        <authorList>
            <person name="Poehlein A."/>
            <person name="Bakenhus I."/>
            <person name="Voget S."/>
            <person name="Brinkhoff T."/>
            <person name="Simon M."/>
        </authorList>
    </citation>
    <scope>NUCLEOTIDE SEQUENCE [LARGE SCALE GENOMIC DNA]</scope>
    <source>
        <strain evidence="2 3">SH6-1</strain>
    </source>
</reference>